<dbReference type="AlphaFoldDB" id="A0A139AH02"/>
<dbReference type="InterPro" id="IPR050815">
    <property type="entry name" value="TF_fung"/>
</dbReference>
<dbReference type="GO" id="GO:0006351">
    <property type="term" value="P:DNA-templated transcription"/>
    <property type="evidence" value="ECO:0007669"/>
    <property type="project" value="InterPro"/>
</dbReference>
<evidence type="ECO:0000256" key="1">
    <source>
        <dbReference type="ARBA" id="ARBA00004123"/>
    </source>
</evidence>
<feature type="domain" description="Xylanolytic transcriptional activator regulatory" evidence="6">
    <location>
        <begin position="27"/>
        <end position="106"/>
    </location>
</feature>
<evidence type="ECO:0000256" key="4">
    <source>
        <dbReference type="ARBA" id="ARBA00023163"/>
    </source>
</evidence>
<organism evidence="7 8">
    <name type="scientific">Gonapodya prolifera (strain JEL478)</name>
    <name type="common">Monoblepharis prolifera</name>
    <dbReference type="NCBI Taxonomy" id="1344416"/>
    <lineage>
        <taxon>Eukaryota</taxon>
        <taxon>Fungi</taxon>
        <taxon>Fungi incertae sedis</taxon>
        <taxon>Chytridiomycota</taxon>
        <taxon>Chytridiomycota incertae sedis</taxon>
        <taxon>Monoblepharidomycetes</taxon>
        <taxon>Monoblepharidales</taxon>
        <taxon>Gonapodyaceae</taxon>
        <taxon>Gonapodya</taxon>
    </lineage>
</organism>
<dbReference type="SMART" id="SM00906">
    <property type="entry name" value="Fungal_trans"/>
    <property type="match status" value="1"/>
</dbReference>
<gene>
    <name evidence="7" type="ORF">M427DRAFT_300566</name>
</gene>
<reference evidence="7 8" key="1">
    <citation type="journal article" date="2015" name="Genome Biol. Evol.">
        <title>Phylogenomic analyses indicate that early fungi evolved digesting cell walls of algal ancestors of land plants.</title>
        <authorList>
            <person name="Chang Y."/>
            <person name="Wang S."/>
            <person name="Sekimoto S."/>
            <person name="Aerts A.L."/>
            <person name="Choi C."/>
            <person name="Clum A."/>
            <person name="LaButti K.M."/>
            <person name="Lindquist E.A."/>
            <person name="Yee Ngan C."/>
            <person name="Ohm R.A."/>
            <person name="Salamov A.A."/>
            <person name="Grigoriev I.V."/>
            <person name="Spatafora J.W."/>
            <person name="Berbee M.L."/>
        </authorList>
    </citation>
    <scope>NUCLEOTIDE SEQUENCE [LARGE SCALE GENOMIC DNA]</scope>
    <source>
        <strain evidence="7 8">JEL478</strain>
    </source>
</reference>
<evidence type="ECO:0000256" key="5">
    <source>
        <dbReference type="ARBA" id="ARBA00023242"/>
    </source>
</evidence>
<evidence type="ECO:0000256" key="3">
    <source>
        <dbReference type="ARBA" id="ARBA00023015"/>
    </source>
</evidence>
<dbReference type="CDD" id="cd12148">
    <property type="entry name" value="fungal_TF_MHR"/>
    <property type="match status" value="1"/>
</dbReference>
<keyword evidence="8" id="KW-1185">Reference proteome</keyword>
<dbReference type="GO" id="GO:0003677">
    <property type="term" value="F:DNA binding"/>
    <property type="evidence" value="ECO:0007669"/>
    <property type="project" value="InterPro"/>
</dbReference>
<evidence type="ECO:0000256" key="2">
    <source>
        <dbReference type="ARBA" id="ARBA00022723"/>
    </source>
</evidence>
<comment type="subcellular location">
    <subcellularLocation>
        <location evidence="1">Nucleus</location>
    </subcellularLocation>
</comment>
<accession>A0A139AH02</accession>
<keyword evidence="5" id="KW-0539">Nucleus</keyword>
<dbReference type="InterPro" id="IPR007219">
    <property type="entry name" value="XnlR_reg_dom"/>
</dbReference>
<sequence length="147" mass="16207">MNGTLLMELQLSETLLNPLSHFNSALAYSLIGICVTKSRELGLHVDPNMASHVSTGSKDWILTEERRRTGWAVYVVDRMAALTHARSPILLDQEYCLSHPCSDELWQGNPFALLQAATTASSPTSSDAESRDAAPSLLELYMVRDLC</sequence>
<dbReference type="GO" id="GO:0005634">
    <property type="term" value="C:nucleus"/>
    <property type="evidence" value="ECO:0007669"/>
    <property type="project" value="UniProtKB-SubCell"/>
</dbReference>
<name>A0A139AH02_GONPJ</name>
<dbReference type="OrthoDB" id="2123952at2759"/>
<dbReference type="PANTHER" id="PTHR47338">
    <property type="entry name" value="ZN(II)2CYS6 TRANSCRIPTION FACTOR (EUROFUNG)-RELATED"/>
    <property type="match status" value="1"/>
</dbReference>
<keyword evidence="3" id="KW-0805">Transcription regulation</keyword>
<proteinExistence type="predicted"/>
<dbReference type="GO" id="GO:0000981">
    <property type="term" value="F:DNA-binding transcription factor activity, RNA polymerase II-specific"/>
    <property type="evidence" value="ECO:0007669"/>
    <property type="project" value="InterPro"/>
</dbReference>
<protein>
    <recommendedName>
        <fullName evidence="6">Xylanolytic transcriptional activator regulatory domain-containing protein</fullName>
    </recommendedName>
</protein>
<keyword evidence="2" id="KW-0479">Metal-binding</keyword>
<dbReference type="Pfam" id="PF04082">
    <property type="entry name" value="Fungal_trans"/>
    <property type="match status" value="1"/>
</dbReference>
<evidence type="ECO:0000313" key="8">
    <source>
        <dbReference type="Proteomes" id="UP000070544"/>
    </source>
</evidence>
<evidence type="ECO:0000259" key="6">
    <source>
        <dbReference type="SMART" id="SM00906"/>
    </source>
</evidence>
<dbReference type="GO" id="GO:0008270">
    <property type="term" value="F:zinc ion binding"/>
    <property type="evidence" value="ECO:0007669"/>
    <property type="project" value="InterPro"/>
</dbReference>
<evidence type="ECO:0000313" key="7">
    <source>
        <dbReference type="EMBL" id="KXS16091.1"/>
    </source>
</evidence>
<dbReference type="PANTHER" id="PTHR47338:SF20">
    <property type="entry name" value="ZN(II)2CYS6 TRANSCRIPTION FACTOR (EUROFUNG)"/>
    <property type="match status" value="1"/>
</dbReference>
<dbReference type="Proteomes" id="UP000070544">
    <property type="component" value="Unassembled WGS sequence"/>
</dbReference>
<keyword evidence="4" id="KW-0804">Transcription</keyword>
<dbReference type="EMBL" id="KQ965756">
    <property type="protein sequence ID" value="KXS16091.1"/>
    <property type="molecule type" value="Genomic_DNA"/>
</dbReference>